<proteinExistence type="predicted"/>
<dbReference type="Proteomes" id="UP000540568">
    <property type="component" value="Unassembled WGS sequence"/>
</dbReference>
<dbReference type="EMBL" id="JACGWV010000001">
    <property type="protein sequence ID" value="MBA8807630.1"/>
    <property type="molecule type" value="Genomic_DNA"/>
</dbReference>
<accession>A0A7W3PD61</accession>
<evidence type="ECO:0000313" key="3">
    <source>
        <dbReference type="Proteomes" id="UP000540568"/>
    </source>
</evidence>
<name>A0A7W3PD61_9MICO</name>
<organism evidence="2 3">
    <name type="scientific">Promicromonospora sukumoe</name>
    <dbReference type="NCBI Taxonomy" id="88382"/>
    <lineage>
        <taxon>Bacteria</taxon>
        <taxon>Bacillati</taxon>
        <taxon>Actinomycetota</taxon>
        <taxon>Actinomycetes</taxon>
        <taxon>Micrococcales</taxon>
        <taxon>Promicromonosporaceae</taxon>
        <taxon>Promicromonospora</taxon>
    </lineage>
</organism>
<sequence length="271" mass="28933">MKTSTKALPNSCPVRFGRVTGVPIALHQRPGSAVMDSPSFHPLDNLDLVGDHRVPSRRRAHGGRPLSMRTTRPVLTAALLLALASGCTTGGSASPTPSESANSPTPSLSASPLPSPTNPKALARTSAEALARDYYAVTDEVGQDPDAKLSRLGRVATSVELSTRQQIVEQWRADGWRKTGQTTVAEVIVQSVNLDNSDPEAGRVPTVQVDVCYDVSDVDLVDEAGNSRVSPDRADRGWERLHVANYDYKSDPASGWRVASLETLEKAPCTG</sequence>
<gene>
    <name evidence="2" type="ORF">FHX71_001572</name>
</gene>
<keyword evidence="3" id="KW-1185">Reference proteome</keyword>
<protein>
    <submittedName>
        <fullName evidence="2">Uncharacterized protein</fullName>
    </submittedName>
</protein>
<evidence type="ECO:0000313" key="2">
    <source>
        <dbReference type="EMBL" id="MBA8807630.1"/>
    </source>
</evidence>
<feature type="compositionally biased region" description="Low complexity" evidence="1">
    <location>
        <begin position="100"/>
        <end position="112"/>
    </location>
</feature>
<feature type="compositionally biased region" description="Polar residues" evidence="1">
    <location>
        <begin position="88"/>
        <end position="99"/>
    </location>
</feature>
<dbReference type="RefSeq" id="WP_182615172.1">
    <property type="nucleotide sequence ID" value="NZ_BAAATF010000007.1"/>
</dbReference>
<feature type="region of interest" description="Disordered" evidence="1">
    <location>
        <begin position="88"/>
        <end position="124"/>
    </location>
</feature>
<comment type="caution">
    <text evidence="2">The sequence shown here is derived from an EMBL/GenBank/DDBJ whole genome shotgun (WGS) entry which is preliminary data.</text>
</comment>
<evidence type="ECO:0000256" key="1">
    <source>
        <dbReference type="SAM" id="MobiDB-lite"/>
    </source>
</evidence>
<reference evidence="2 3" key="1">
    <citation type="submission" date="2020-07" db="EMBL/GenBank/DDBJ databases">
        <title>Sequencing the genomes of 1000 actinobacteria strains.</title>
        <authorList>
            <person name="Klenk H.-P."/>
        </authorList>
    </citation>
    <scope>NUCLEOTIDE SEQUENCE [LARGE SCALE GENOMIC DNA]</scope>
    <source>
        <strain evidence="2 3">DSM 44121</strain>
    </source>
</reference>
<dbReference type="AlphaFoldDB" id="A0A7W3PD61"/>